<dbReference type="InterPro" id="IPR027417">
    <property type="entry name" value="P-loop_NTPase"/>
</dbReference>
<dbReference type="EMBL" id="JABZRD010000014">
    <property type="protein sequence ID" value="MBF1282991.1"/>
    <property type="molecule type" value="Genomic_DNA"/>
</dbReference>
<proteinExistence type="predicted"/>
<evidence type="ECO:0000256" key="1">
    <source>
        <dbReference type="ARBA" id="ARBA00022741"/>
    </source>
</evidence>
<comment type="caution">
    <text evidence="5">The sequence shown here is derived from an EMBL/GenBank/DDBJ whole genome shotgun (WGS) entry which is preliminary data.</text>
</comment>
<dbReference type="GO" id="GO:0006355">
    <property type="term" value="P:regulation of DNA-templated transcription"/>
    <property type="evidence" value="ECO:0007669"/>
    <property type="project" value="InterPro"/>
</dbReference>
<dbReference type="Proteomes" id="UP000709351">
    <property type="component" value="Unassembled WGS sequence"/>
</dbReference>
<dbReference type="Pfam" id="PF02796">
    <property type="entry name" value="HTH_7"/>
    <property type="match status" value="1"/>
</dbReference>
<sequence>MAVKSYLNQFANVVSDVLNIDVIIVDSDLNLLGQKLVFYDMYQKIDYGSLIYTVIESGEQFYVKNRESVPKCKECKGYAQCKIDGFVGVPIRDKTEVIGALALIVSKKRGKKFFEKIDSTLMFMDNMAELIGKRIIEHQSKKKLKEKLTRVESIIAALPDALLYCDHFGNIIYQNASFHSIFSLEQSIGNIRELSEELDKYLQKGKVVEEAKITIEKGSFSFYGTISIIPIVIEEEKKEFLCKFKPYSQIQKELNIFSNSTMVTFSWLSKYVGKETIEECKNRVSKEECILIQSEDNALNELIGKAIVNYSERRLKELRVIYMQNVYRELMTSFMFGERGMLWQMQGGSLIIVQPEKMLLSVQEKLACYLEKEVEKVKKREQDEISIQFIFCTNENLEELVHAHLFSYRLYSIITKNRIVDFQSVYNNRAVFERFFRSGVLYYSKIYGEKDIQGIEELYQKLWRMIGKKDLSTIETCLESYFKNNTAMNRSFASLENEGSIKEMERAGLEQLIKGDYTVQQICHRLGISRSSFYRKIEKYQLEYKRRRG</sequence>
<keyword evidence="3" id="KW-0175">Coiled coil</keyword>
<dbReference type="Gene3D" id="3.30.450.40">
    <property type="match status" value="1"/>
</dbReference>
<evidence type="ECO:0000256" key="2">
    <source>
        <dbReference type="ARBA" id="ARBA00022840"/>
    </source>
</evidence>
<dbReference type="PROSITE" id="PS50045">
    <property type="entry name" value="SIGMA54_INTERACT_4"/>
    <property type="match status" value="1"/>
</dbReference>
<dbReference type="InterPro" id="IPR029016">
    <property type="entry name" value="GAF-like_dom_sf"/>
</dbReference>
<evidence type="ECO:0000313" key="6">
    <source>
        <dbReference type="Proteomes" id="UP000709351"/>
    </source>
</evidence>
<dbReference type="Gene3D" id="3.40.50.300">
    <property type="entry name" value="P-loop containing nucleotide triphosphate hydrolases"/>
    <property type="match status" value="1"/>
</dbReference>
<dbReference type="GO" id="GO:0000150">
    <property type="term" value="F:DNA strand exchange activity"/>
    <property type="evidence" value="ECO:0007669"/>
    <property type="project" value="InterPro"/>
</dbReference>
<evidence type="ECO:0000256" key="3">
    <source>
        <dbReference type="SAM" id="Coils"/>
    </source>
</evidence>
<gene>
    <name evidence="5" type="ORF">HXM93_00445</name>
</gene>
<organism evidence="5 6">
    <name type="scientific">Oribacterium parvum</name>
    <dbReference type="NCBI Taxonomy" id="1501329"/>
    <lineage>
        <taxon>Bacteria</taxon>
        <taxon>Bacillati</taxon>
        <taxon>Bacillota</taxon>
        <taxon>Clostridia</taxon>
        <taxon>Lachnospirales</taxon>
        <taxon>Lachnospiraceae</taxon>
        <taxon>Oribacterium</taxon>
    </lineage>
</organism>
<evidence type="ECO:0000259" key="4">
    <source>
        <dbReference type="PROSITE" id="PS50045"/>
    </source>
</evidence>
<keyword evidence="2" id="KW-0067">ATP-binding</keyword>
<dbReference type="Pfam" id="PF00158">
    <property type="entry name" value="Sigma54_activat"/>
    <property type="match status" value="1"/>
</dbReference>
<feature type="domain" description="Sigma-54 factor interaction" evidence="4">
    <location>
        <begin position="290"/>
        <end position="411"/>
    </location>
</feature>
<dbReference type="SUPFAM" id="SSF46689">
    <property type="entry name" value="Homeodomain-like"/>
    <property type="match status" value="1"/>
</dbReference>
<dbReference type="InterPro" id="IPR002078">
    <property type="entry name" value="Sigma_54_int"/>
</dbReference>
<dbReference type="AlphaFoldDB" id="A0A930GWU4"/>
<dbReference type="Gene3D" id="1.10.10.60">
    <property type="entry name" value="Homeodomain-like"/>
    <property type="match status" value="1"/>
</dbReference>
<dbReference type="SUPFAM" id="SSF52540">
    <property type="entry name" value="P-loop containing nucleoside triphosphate hydrolases"/>
    <property type="match status" value="1"/>
</dbReference>
<dbReference type="InterPro" id="IPR009057">
    <property type="entry name" value="Homeodomain-like_sf"/>
</dbReference>
<accession>A0A930GWU4</accession>
<dbReference type="GO" id="GO:0005524">
    <property type="term" value="F:ATP binding"/>
    <property type="evidence" value="ECO:0007669"/>
    <property type="project" value="UniProtKB-KW"/>
</dbReference>
<name>A0A930GWU4_9FIRM</name>
<dbReference type="Gene3D" id="3.30.450.20">
    <property type="entry name" value="PAS domain"/>
    <property type="match status" value="1"/>
</dbReference>
<dbReference type="InterPro" id="IPR006120">
    <property type="entry name" value="Resolvase_HTH_dom"/>
</dbReference>
<keyword evidence="1" id="KW-0547">Nucleotide-binding</keyword>
<evidence type="ECO:0000313" key="5">
    <source>
        <dbReference type="EMBL" id="MBF1282991.1"/>
    </source>
</evidence>
<dbReference type="PANTHER" id="PTHR32071">
    <property type="entry name" value="TRANSCRIPTIONAL REGULATORY PROTEIN"/>
    <property type="match status" value="1"/>
</dbReference>
<protein>
    <submittedName>
        <fullName evidence="5">Sigma 54-interacting transcriptional regulator</fullName>
    </submittedName>
</protein>
<reference evidence="5" key="1">
    <citation type="submission" date="2020-04" db="EMBL/GenBank/DDBJ databases">
        <title>Deep metagenomics examines the oral microbiome during advanced dental caries in children, revealing novel taxa and co-occurrences with host molecules.</title>
        <authorList>
            <person name="Baker J.L."/>
            <person name="Morton J.T."/>
            <person name="Dinis M."/>
            <person name="Alvarez R."/>
            <person name="Tran N.C."/>
            <person name="Knight R."/>
            <person name="Edlund A."/>
        </authorList>
    </citation>
    <scope>NUCLEOTIDE SEQUENCE</scope>
    <source>
        <strain evidence="5">JCVI_24_bin.2</strain>
    </source>
</reference>
<dbReference type="GO" id="GO:0003677">
    <property type="term" value="F:DNA binding"/>
    <property type="evidence" value="ECO:0007669"/>
    <property type="project" value="InterPro"/>
</dbReference>
<feature type="coiled-coil region" evidence="3">
    <location>
        <begin position="184"/>
        <end position="211"/>
    </location>
</feature>